<dbReference type="InterPro" id="IPR013094">
    <property type="entry name" value="AB_hydrolase_3"/>
</dbReference>
<evidence type="ECO:0000259" key="2">
    <source>
        <dbReference type="Pfam" id="PF07859"/>
    </source>
</evidence>
<evidence type="ECO:0000313" key="3">
    <source>
        <dbReference type="EMBL" id="KLO06691.1"/>
    </source>
</evidence>
<keyword evidence="4" id="KW-1185">Reference proteome</keyword>
<accession>A0A0H2RPF1</accession>
<sequence length="384" mass="42206">MAFPKVARGPYHQVRYTETRNRNKVRYFYENIHRSVSRILSNSMNEFLDLPDHRELRLGDGVLGVYVDGIPEDLVVGEINEAAEKAGVQPIRIPGYWMHQGELPMGQKPSEGEKVIYFLHGGSYVAMSAHPSSSTSALPRSLLELRCPAVQRAFSIEYRLCAVHCAPRLAASGGDISSLNPFPAQLLDALAGYAYLVNSVGFSPSSIILVGDSAGGHLTLALTRYLAQYTPGSLAGPGALLLLSPWPDMSGSHNVQGGSMERNRDCDIDSSPLEYGAVDAPAAFLRAHGEDLAKYSPYMSPAGRLLADPYIFAKFPRTLVTSGSDEMLLDQIRTLVLRMQDDMGESAVTYFEAANSVHDCVLFKWHEPERTQTLQVIKSWIETL</sequence>
<dbReference type="PANTHER" id="PTHR48081:SF26">
    <property type="entry name" value="ALPHA_BETA HYDROLASE FOLD-3 DOMAIN-CONTAINING PROTEIN"/>
    <property type="match status" value="1"/>
</dbReference>
<organism evidence="3 4">
    <name type="scientific">Schizopora paradoxa</name>
    <dbReference type="NCBI Taxonomy" id="27342"/>
    <lineage>
        <taxon>Eukaryota</taxon>
        <taxon>Fungi</taxon>
        <taxon>Dikarya</taxon>
        <taxon>Basidiomycota</taxon>
        <taxon>Agaricomycotina</taxon>
        <taxon>Agaricomycetes</taxon>
        <taxon>Hymenochaetales</taxon>
        <taxon>Schizoporaceae</taxon>
        <taxon>Schizopora</taxon>
    </lineage>
</organism>
<dbReference type="InterPro" id="IPR029058">
    <property type="entry name" value="AB_hydrolase_fold"/>
</dbReference>
<keyword evidence="1 3" id="KW-0378">Hydrolase</keyword>
<dbReference type="Pfam" id="PF07859">
    <property type="entry name" value="Abhydrolase_3"/>
    <property type="match status" value="1"/>
</dbReference>
<dbReference type="STRING" id="27342.A0A0H2RPF1"/>
<feature type="domain" description="Alpha/beta hydrolase fold-3" evidence="2">
    <location>
        <begin position="180"/>
        <end position="361"/>
    </location>
</feature>
<evidence type="ECO:0000313" key="4">
    <source>
        <dbReference type="Proteomes" id="UP000053477"/>
    </source>
</evidence>
<dbReference type="PANTHER" id="PTHR48081">
    <property type="entry name" value="AB HYDROLASE SUPERFAMILY PROTEIN C4A8.06C"/>
    <property type="match status" value="1"/>
</dbReference>
<dbReference type="GO" id="GO:0016787">
    <property type="term" value="F:hydrolase activity"/>
    <property type="evidence" value="ECO:0007669"/>
    <property type="project" value="UniProtKB-KW"/>
</dbReference>
<dbReference type="SUPFAM" id="SSF53474">
    <property type="entry name" value="alpha/beta-Hydrolases"/>
    <property type="match status" value="1"/>
</dbReference>
<name>A0A0H2RPF1_9AGAM</name>
<protein>
    <submittedName>
        <fullName evidence="3">Alpha/beta-hydrolase</fullName>
    </submittedName>
</protein>
<dbReference type="InterPro" id="IPR050300">
    <property type="entry name" value="GDXG_lipolytic_enzyme"/>
</dbReference>
<evidence type="ECO:0000256" key="1">
    <source>
        <dbReference type="ARBA" id="ARBA00022801"/>
    </source>
</evidence>
<dbReference type="AlphaFoldDB" id="A0A0H2RPF1"/>
<dbReference type="EMBL" id="KQ086188">
    <property type="protein sequence ID" value="KLO06691.1"/>
    <property type="molecule type" value="Genomic_DNA"/>
</dbReference>
<dbReference type="InParanoid" id="A0A0H2RPF1"/>
<dbReference type="Proteomes" id="UP000053477">
    <property type="component" value="Unassembled WGS sequence"/>
</dbReference>
<reference evidence="3 4" key="1">
    <citation type="submission" date="2015-04" db="EMBL/GenBank/DDBJ databases">
        <title>Complete genome sequence of Schizopora paradoxa KUC8140, a cosmopolitan wood degrader in East Asia.</title>
        <authorList>
            <consortium name="DOE Joint Genome Institute"/>
            <person name="Min B."/>
            <person name="Park H."/>
            <person name="Jang Y."/>
            <person name="Kim J.-J."/>
            <person name="Kim K.H."/>
            <person name="Pangilinan J."/>
            <person name="Lipzen A."/>
            <person name="Riley R."/>
            <person name="Grigoriev I.V."/>
            <person name="Spatafora J.W."/>
            <person name="Choi I.-G."/>
        </authorList>
    </citation>
    <scope>NUCLEOTIDE SEQUENCE [LARGE SCALE GENOMIC DNA]</scope>
    <source>
        <strain evidence="3 4">KUC8140</strain>
    </source>
</reference>
<dbReference type="Gene3D" id="3.40.50.1820">
    <property type="entry name" value="alpha/beta hydrolase"/>
    <property type="match status" value="1"/>
</dbReference>
<gene>
    <name evidence="3" type="ORF">SCHPADRAFT_910149</name>
</gene>
<proteinExistence type="predicted"/>
<dbReference type="OrthoDB" id="2152029at2759"/>